<feature type="domain" description="RNase H type-1" evidence="1">
    <location>
        <begin position="4"/>
        <end position="122"/>
    </location>
</feature>
<dbReference type="PANTHER" id="PTHR47723">
    <property type="entry name" value="OS05G0353850 PROTEIN"/>
    <property type="match status" value="1"/>
</dbReference>
<accession>A0A7J9JZ50</accession>
<gene>
    <name evidence="2" type="ORF">Goarm_005166</name>
</gene>
<dbReference type="InterPro" id="IPR036397">
    <property type="entry name" value="RNaseH_sf"/>
</dbReference>
<dbReference type="EMBL" id="JABFAE010000010">
    <property type="protein sequence ID" value="MBA0839444.1"/>
    <property type="molecule type" value="Genomic_DNA"/>
</dbReference>
<organism evidence="2 3">
    <name type="scientific">Gossypium armourianum</name>
    <dbReference type="NCBI Taxonomy" id="34283"/>
    <lineage>
        <taxon>Eukaryota</taxon>
        <taxon>Viridiplantae</taxon>
        <taxon>Streptophyta</taxon>
        <taxon>Embryophyta</taxon>
        <taxon>Tracheophyta</taxon>
        <taxon>Spermatophyta</taxon>
        <taxon>Magnoliopsida</taxon>
        <taxon>eudicotyledons</taxon>
        <taxon>Gunneridae</taxon>
        <taxon>Pentapetalae</taxon>
        <taxon>rosids</taxon>
        <taxon>malvids</taxon>
        <taxon>Malvales</taxon>
        <taxon>Malvaceae</taxon>
        <taxon>Malvoideae</taxon>
        <taxon>Gossypium</taxon>
    </lineage>
</organism>
<keyword evidence="3" id="KW-1185">Reference proteome</keyword>
<sequence length="143" mass="16442">VCLNKDGSIRSEDAFTAVGGLLHDRNVGWIIGFNRYLGNCTVLDYEIWGIFDGLKLMLDWGFERVLIQTDSTEVVNIIQDGILKGSNFTLERRILLLLKLLSHWSTQYVSRKDNKLAERIVKTVRDRRTGLRLMEDPVQMDSL</sequence>
<dbReference type="GO" id="GO:0003676">
    <property type="term" value="F:nucleic acid binding"/>
    <property type="evidence" value="ECO:0007669"/>
    <property type="project" value="InterPro"/>
</dbReference>
<name>A0A7J9JZ50_9ROSI</name>
<dbReference type="CDD" id="cd06222">
    <property type="entry name" value="RNase_H_like"/>
    <property type="match status" value="1"/>
</dbReference>
<dbReference type="PANTHER" id="PTHR47723:SF19">
    <property type="entry name" value="POLYNUCLEOTIDYL TRANSFERASE, RIBONUCLEASE H-LIKE SUPERFAMILY PROTEIN"/>
    <property type="match status" value="1"/>
</dbReference>
<evidence type="ECO:0000313" key="2">
    <source>
        <dbReference type="EMBL" id="MBA0839444.1"/>
    </source>
</evidence>
<dbReference type="InterPro" id="IPR012337">
    <property type="entry name" value="RNaseH-like_sf"/>
</dbReference>
<dbReference type="InterPro" id="IPR053151">
    <property type="entry name" value="RNase_H-like"/>
</dbReference>
<proteinExistence type="predicted"/>
<dbReference type="AlphaFoldDB" id="A0A7J9JZ50"/>
<dbReference type="InterPro" id="IPR044730">
    <property type="entry name" value="RNase_H-like_dom_plant"/>
</dbReference>
<dbReference type="GO" id="GO:0004523">
    <property type="term" value="F:RNA-DNA hybrid ribonuclease activity"/>
    <property type="evidence" value="ECO:0007669"/>
    <property type="project" value="InterPro"/>
</dbReference>
<protein>
    <recommendedName>
        <fullName evidence="1">RNase H type-1 domain-containing protein</fullName>
    </recommendedName>
</protein>
<reference evidence="2 3" key="1">
    <citation type="journal article" date="2019" name="Genome Biol. Evol.">
        <title>Insights into the evolution of the New World diploid cottons (Gossypium, subgenus Houzingenia) based on genome sequencing.</title>
        <authorList>
            <person name="Grover C.E."/>
            <person name="Arick M.A. 2nd"/>
            <person name="Thrash A."/>
            <person name="Conover J.L."/>
            <person name="Sanders W.S."/>
            <person name="Peterson D.G."/>
            <person name="Frelichowski J.E."/>
            <person name="Scheffler J.A."/>
            <person name="Scheffler B.E."/>
            <person name="Wendel J.F."/>
        </authorList>
    </citation>
    <scope>NUCLEOTIDE SEQUENCE [LARGE SCALE GENOMIC DNA]</scope>
    <source>
        <strain evidence="2">6</strain>
        <tissue evidence="2">Leaf</tissue>
    </source>
</reference>
<comment type="caution">
    <text evidence="2">The sequence shown here is derived from an EMBL/GenBank/DDBJ whole genome shotgun (WGS) entry which is preliminary data.</text>
</comment>
<dbReference type="Proteomes" id="UP000593575">
    <property type="component" value="Unassembled WGS sequence"/>
</dbReference>
<evidence type="ECO:0000313" key="3">
    <source>
        <dbReference type="Proteomes" id="UP000593575"/>
    </source>
</evidence>
<dbReference type="InterPro" id="IPR002156">
    <property type="entry name" value="RNaseH_domain"/>
</dbReference>
<dbReference type="Pfam" id="PF13456">
    <property type="entry name" value="RVT_3"/>
    <property type="match status" value="1"/>
</dbReference>
<dbReference type="Gene3D" id="3.30.420.10">
    <property type="entry name" value="Ribonuclease H-like superfamily/Ribonuclease H"/>
    <property type="match status" value="1"/>
</dbReference>
<evidence type="ECO:0000259" key="1">
    <source>
        <dbReference type="Pfam" id="PF13456"/>
    </source>
</evidence>
<dbReference type="SUPFAM" id="SSF53098">
    <property type="entry name" value="Ribonuclease H-like"/>
    <property type="match status" value="1"/>
</dbReference>
<feature type="non-terminal residue" evidence="2">
    <location>
        <position position="1"/>
    </location>
</feature>